<evidence type="ECO:0000256" key="2">
    <source>
        <dbReference type="PROSITE-ProRule" id="PRU01091"/>
    </source>
</evidence>
<proteinExistence type="predicted"/>
<dbReference type="GO" id="GO:0003677">
    <property type="term" value="F:DNA binding"/>
    <property type="evidence" value="ECO:0007669"/>
    <property type="project" value="UniProtKB-UniRule"/>
</dbReference>
<organism evidence="5 6">
    <name type="scientific">Candidatus Pseudobacter hemicellulosilyticus</name>
    <dbReference type="NCBI Taxonomy" id="3121375"/>
    <lineage>
        <taxon>Bacteria</taxon>
        <taxon>Pseudomonadati</taxon>
        <taxon>Bacteroidota</taxon>
        <taxon>Chitinophagia</taxon>
        <taxon>Chitinophagales</taxon>
        <taxon>Chitinophagaceae</taxon>
        <taxon>Pseudobacter</taxon>
    </lineage>
</organism>
<keyword evidence="3" id="KW-0472">Membrane</keyword>
<keyword evidence="1 2" id="KW-0238">DNA-binding</keyword>
<name>A0AAJ5WRY3_9BACT</name>
<gene>
    <name evidence="5" type="ORF">P0Y53_21105</name>
</gene>
<reference evidence="5" key="1">
    <citation type="submission" date="2023-03" db="EMBL/GenBank/DDBJ databases">
        <title>Andean soil-derived lignocellulolytic bacterial consortium as a source of novel taxa and putative plastic-active enzymes.</title>
        <authorList>
            <person name="Diaz-Garcia L."/>
            <person name="Chuvochina M."/>
            <person name="Feuerriegel G."/>
            <person name="Bunk B."/>
            <person name="Sproer C."/>
            <person name="Streit W.R."/>
            <person name="Rodriguez L.M."/>
            <person name="Overmann J."/>
            <person name="Jimenez D.J."/>
        </authorList>
    </citation>
    <scope>NUCLEOTIDE SEQUENCE</scope>
    <source>
        <strain evidence="5">MAG 7</strain>
    </source>
</reference>
<dbReference type="Gene3D" id="1.10.10.10">
    <property type="entry name" value="Winged helix-like DNA-binding domain superfamily/Winged helix DNA-binding domain"/>
    <property type="match status" value="1"/>
</dbReference>
<dbReference type="GO" id="GO:0006355">
    <property type="term" value="P:regulation of DNA-templated transcription"/>
    <property type="evidence" value="ECO:0007669"/>
    <property type="project" value="InterPro"/>
</dbReference>
<dbReference type="PROSITE" id="PS51755">
    <property type="entry name" value="OMPR_PHOB"/>
    <property type="match status" value="1"/>
</dbReference>
<feature type="domain" description="OmpR/PhoB-type" evidence="4">
    <location>
        <begin position="205"/>
        <end position="303"/>
    </location>
</feature>
<evidence type="ECO:0000256" key="1">
    <source>
        <dbReference type="ARBA" id="ARBA00023125"/>
    </source>
</evidence>
<dbReference type="InterPro" id="IPR016032">
    <property type="entry name" value="Sig_transdc_resp-reg_C-effctor"/>
</dbReference>
<sequence>MRKTFVKPPKLGLNGYFAHMKQFIMFGSSIMIIIILISAVAVINKEKEIPENHVEVVLRNIGHQLLLSAKDSTSRVLPVKKLNENTYQISFQNNVGFVSDSLINVVQRTFQKNGLAKDYIVNLRNCTQNETVLAFEINSKQGDLTPCRGRTLEVGCYIIEIDLLKKNKFNFFWLILLIIPLSLIGFYVKKKTRKKEEKEPVLDKNDYIQLGSFRFYADNNVLKMENNNITLSEKETKALKIFAENINQIVEREKLMKEIWEDNGIVVISRNVDVLVSKLRKKLIDDNSIKFINVPGRGYKFIIE</sequence>
<dbReference type="AlphaFoldDB" id="A0AAJ5WRY3"/>
<feature type="transmembrane region" description="Helical" evidence="3">
    <location>
        <begin position="23"/>
        <end position="43"/>
    </location>
</feature>
<dbReference type="CDD" id="cd00383">
    <property type="entry name" value="trans_reg_C"/>
    <property type="match status" value="1"/>
</dbReference>
<feature type="DNA-binding region" description="OmpR/PhoB-type" evidence="2">
    <location>
        <begin position="205"/>
        <end position="303"/>
    </location>
</feature>
<protein>
    <submittedName>
        <fullName evidence="5">Helix-turn-helix domain-containing protein</fullName>
    </submittedName>
</protein>
<evidence type="ECO:0000256" key="3">
    <source>
        <dbReference type="SAM" id="Phobius"/>
    </source>
</evidence>
<evidence type="ECO:0000259" key="4">
    <source>
        <dbReference type="PROSITE" id="PS51755"/>
    </source>
</evidence>
<accession>A0AAJ5WRY3</accession>
<dbReference type="SMART" id="SM00862">
    <property type="entry name" value="Trans_reg_C"/>
    <property type="match status" value="1"/>
</dbReference>
<dbReference type="Pfam" id="PF00486">
    <property type="entry name" value="Trans_reg_C"/>
    <property type="match status" value="1"/>
</dbReference>
<dbReference type="EMBL" id="CP119311">
    <property type="protein sequence ID" value="WEK34994.1"/>
    <property type="molecule type" value="Genomic_DNA"/>
</dbReference>
<dbReference type="InterPro" id="IPR036388">
    <property type="entry name" value="WH-like_DNA-bd_sf"/>
</dbReference>
<evidence type="ECO:0000313" key="5">
    <source>
        <dbReference type="EMBL" id="WEK34994.1"/>
    </source>
</evidence>
<evidence type="ECO:0000313" key="6">
    <source>
        <dbReference type="Proteomes" id="UP001220610"/>
    </source>
</evidence>
<dbReference type="GO" id="GO:0000160">
    <property type="term" value="P:phosphorelay signal transduction system"/>
    <property type="evidence" value="ECO:0007669"/>
    <property type="project" value="InterPro"/>
</dbReference>
<keyword evidence="3" id="KW-0812">Transmembrane</keyword>
<keyword evidence="3" id="KW-1133">Transmembrane helix</keyword>
<dbReference type="SUPFAM" id="SSF46894">
    <property type="entry name" value="C-terminal effector domain of the bipartite response regulators"/>
    <property type="match status" value="1"/>
</dbReference>
<dbReference type="InterPro" id="IPR001867">
    <property type="entry name" value="OmpR/PhoB-type_DNA-bd"/>
</dbReference>
<feature type="transmembrane region" description="Helical" evidence="3">
    <location>
        <begin position="171"/>
        <end position="188"/>
    </location>
</feature>
<dbReference type="Proteomes" id="UP001220610">
    <property type="component" value="Chromosome"/>
</dbReference>